<dbReference type="SUPFAM" id="SSF52833">
    <property type="entry name" value="Thioredoxin-like"/>
    <property type="match status" value="1"/>
</dbReference>
<dbReference type="InterPro" id="IPR051924">
    <property type="entry name" value="GST_Kappa/NadH"/>
</dbReference>
<dbReference type="EMBL" id="CP030057">
    <property type="protein sequence ID" value="QOZ62951.1"/>
    <property type="molecule type" value="Genomic_DNA"/>
</dbReference>
<feature type="active site" description="Nucleophile" evidence="2">
    <location>
        <position position="13"/>
    </location>
</feature>
<proteinExistence type="inferred from homology"/>
<keyword evidence="1 4" id="KW-0413">Isomerase</keyword>
<comment type="catalytic activity">
    <reaction evidence="1">
        <text>2-hydroxychromene-2-carboxylate = (3E)-4-(2-hydroxyphenyl)-2-oxobut-3-enoate</text>
        <dbReference type="Rhea" id="RHEA:27401"/>
        <dbReference type="ChEBI" id="CHEBI:59350"/>
        <dbReference type="ChEBI" id="CHEBI:59353"/>
        <dbReference type="EC" id="5.99.1.4"/>
    </reaction>
</comment>
<dbReference type="EMBL" id="BMHC01000005">
    <property type="protein sequence ID" value="GGI24506.1"/>
    <property type="molecule type" value="Genomic_DNA"/>
</dbReference>
<sequence>MTARIDTYYDFRSPYAYFADYRVRHTDLGLATKVEWIGRPIFIDVILNLQSGREPWAPYIDTLIPPKRAYLMADIRRMAAFYGAPFKPSWKWPNRPNQIPALCVASLLSGRVEEVFRSAVFDGLWHEQRDISDPAVLREAVVRAGGDPAIVAQADDPNVRDALTSRTVEAYGSGVFGTPTFVWDGEIFFGADRLDVLAWKVNRAAGG</sequence>
<dbReference type="GO" id="GO:0004602">
    <property type="term" value="F:glutathione peroxidase activity"/>
    <property type="evidence" value="ECO:0007669"/>
    <property type="project" value="TreeGrafter"/>
</dbReference>
<evidence type="ECO:0000256" key="2">
    <source>
        <dbReference type="PIRSR" id="PIRSR006386-1"/>
    </source>
</evidence>
<gene>
    <name evidence="4" type="ORF">GCM10010987_29730</name>
    <name evidence="5" type="ORF">XH86_32585</name>
</gene>
<dbReference type="Proteomes" id="UP000625079">
    <property type="component" value="Unassembled WGS sequence"/>
</dbReference>
<evidence type="ECO:0000313" key="6">
    <source>
        <dbReference type="Proteomes" id="UP000593880"/>
    </source>
</evidence>
<accession>A0A410VE01</accession>
<dbReference type="GO" id="GO:0006749">
    <property type="term" value="P:glutathione metabolic process"/>
    <property type="evidence" value="ECO:0007669"/>
    <property type="project" value="TreeGrafter"/>
</dbReference>
<dbReference type="GO" id="GO:0004364">
    <property type="term" value="F:glutathione transferase activity"/>
    <property type="evidence" value="ECO:0007669"/>
    <property type="project" value="TreeGrafter"/>
</dbReference>
<dbReference type="EC" id="5.99.1.4" evidence="1"/>
<reference evidence="4" key="1">
    <citation type="journal article" date="2014" name="Int. J. Syst. Evol. Microbiol.">
        <title>Complete genome sequence of Corynebacterium casei LMG S-19264T (=DSM 44701T), isolated from a smear-ripened cheese.</title>
        <authorList>
            <consortium name="US DOE Joint Genome Institute (JGI-PGF)"/>
            <person name="Walter F."/>
            <person name="Albersmeier A."/>
            <person name="Kalinowski J."/>
            <person name="Ruckert C."/>
        </authorList>
    </citation>
    <scope>NUCLEOTIDE SEQUENCE</scope>
    <source>
        <strain evidence="4">CGMCC 1.15034</strain>
    </source>
</reference>
<dbReference type="PANTHER" id="PTHR42943">
    <property type="entry name" value="GLUTATHIONE S-TRANSFERASE KAPPA"/>
    <property type="match status" value="1"/>
</dbReference>
<evidence type="ECO:0000313" key="7">
    <source>
        <dbReference type="Proteomes" id="UP000625079"/>
    </source>
</evidence>
<dbReference type="InterPro" id="IPR036249">
    <property type="entry name" value="Thioredoxin-like_sf"/>
</dbReference>
<feature type="domain" description="DSBA-like thioredoxin" evidence="3">
    <location>
        <begin position="5"/>
        <end position="198"/>
    </location>
</feature>
<evidence type="ECO:0000313" key="5">
    <source>
        <dbReference type="EMBL" id="QOZ62951.1"/>
    </source>
</evidence>
<dbReference type="OrthoDB" id="5244108at2"/>
<dbReference type="AlphaFoldDB" id="A0A410VE01"/>
<dbReference type="Pfam" id="PF01323">
    <property type="entry name" value="DSBA"/>
    <property type="match status" value="1"/>
</dbReference>
<reference evidence="4" key="3">
    <citation type="submission" date="2022-12" db="EMBL/GenBank/DDBJ databases">
        <authorList>
            <person name="Sun Q."/>
            <person name="Zhou Y."/>
        </authorList>
    </citation>
    <scope>NUCLEOTIDE SEQUENCE</scope>
    <source>
        <strain evidence="4">CGMCC 1.15034</strain>
    </source>
</reference>
<dbReference type="Proteomes" id="UP000593880">
    <property type="component" value="Chromosome"/>
</dbReference>
<dbReference type="PANTHER" id="PTHR42943:SF2">
    <property type="entry name" value="GLUTATHIONE S-TRANSFERASE KAPPA 1"/>
    <property type="match status" value="1"/>
</dbReference>
<dbReference type="GO" id="GO:0018845">
    <property type="term" value="F:2-hydroxychromene-2-carboxylate isomerase activity"/>
    <property type="evidence" value="ECO:0007669"/>
    <property type="project" value="UniProtKB-UniRule"/>
</dbReference>
<dbReference type="Gene3D" id="3.40.30.10">
    <property type="entry name" value="Glutaredoxin"/>
    <property type="match status" value="1"/>
</dbReference>
<evidence type="ECO:0000259" key="3">
    <source>
        <dbReference type="Pfam" id="PF01323"/>
    </source>
</evidence>
<keyword evidence="6" id="KW-1185">Reference proteome</keyword>
<protein>
    <recommendedName>
        <fullName evidence="1">2-hydroxychromene-2-carboxylate isomerase</fullName>
        <ecNumber evidence="1">5.99.1.4</ecNumber>
    </recommendedName>
</protein>
<comment type="similarity">
    <text evidence="1">Belongs to the GST superfamily. NadH family.</text>
</comment>
<evidence type="ECO:0000256" key="1">
    <source>
        <dbReference type="PIRNR" id="PIRNR006386"/>
    </source>
</evidence>
<name>A0A410VE01_9BRAD</name>
<reference evidence="5 6" key="2">
    <citation type="submission" date="2018-06" db="EMBL/GenBank/DDBJ databases">
        <title>Comparative genomics of rhizobia nodulating Arachis hypogaea in China.</title>
        <authorList>
            <person name="Li Y."/>
        </authorList>
    </citation>
    <scope>NUCLEOTIDE SEQUENCE [LARGE SCALE GENOMIC DNA]</scope>
    <source>
        <strain evidence="5 6">CCBAU 51658</strain>
    </source>
</reference>
<dbReference type="PIRSF" id="PIRSF006386">
    <property type="entry name" value="HCCAis_GSTk"/>
    <property type="match status" value="1"/>
</dbReference>
<evidence type="ECO:0000313" key="4">
    <source>
        <dbReference type="EMBL" id="GGI24506.1"/>
    </source>
</evidence>
<dbReference type="RefSeq" id="WP_128968522.1">
    <property type="nucleotide sequence ID" value="NZ_BMHC01000005.1"/>
</dbReference>
<dbReference type="InterPro" id="IPR014440">
    <property type="entry name" value="HCCAis_GSTk"/>
</dbReference>
<organism evidence="4 7">
    <name type="scientific">Bradyrhizobium guangdongense</name>
    <dbReference type="NCBI Taxonomy" id="1325090"/>
    <lineage>
        <taxon>Bacteria</taxon>
        <taxon>Pseudomonadati</taxon>
        <taxon>Pseudomonadota</taxon>
        <taxon>Alphaproteobacteria</taxon>
        <taxon>Hyphomicrobiales</taxon>
        <taxon>Nitrobacteraceae</taxon>
        <taxon>Bradyrhizobium</taxon>
    </lineage>
</organism>
<dbReference type="InterPro" id="IPR001853">
    <property type="entry name" value="DSBA-like_thioredoxin_dom"/>
</dbReference>